<gene>
    <name evidence="2" type="ORF">PAPYR_13482</name>
</gene>
<name>A0ABQ8U4A8_9EUKA</name>
<accession>A0ABQ8U4A8</accession>
<keyword evidence="3" id="KW-1185">Reference proteome</keyword>
<evidence type="ECO:0000313" key="2">
    <source>
        <dbReference type="EMBL" id="KAJ4452387.1"/>
    </source>
</evidence>
<organism evidence="2 3">
    <name type="scientific">Paratrimastix pyriformis</name>
    <dbReference type="NCBI Taxonomy" id="342808"/>
    <lineage>
        <taxon>Eukaryota</taxon>
        <taxon>Metamonada</taxon>
        <taxon>Preaxostyla</taxon>
        <taxon>Paratrimastigidae</taxon>
        <taxon>Paratrimastix</taxon>
    </lineage>
</organism>
<proteinExistence type="predicted"/>
<evidence type="ECO:0000256" key="1">
    <source>
        <dbReference type="SAM" id="SignalP"/>
    </source>
</evidence>
<feature type="signal peptide" evidence="1">
    <location>
        <begin position="1"/>
        <end position="16"/>
    </location>
</feature>
<comment type="caution">
    <text evidence="2">The sequence shown here is derived from an EMBL/GenBank/DDBJ whole genome shotgun (WGS) entry which is preliminary data.</text>
</comment>
<dbReference type="EMBL" id="JAPMOS010000556">
    <property type="protein sequence ID" value="KAJ4452387.1"/>
    <property type="molecule type" value="Genomic_DNA"/>
</dbReference>
<dbReference type="Proteomes" id="UP001141327">
    <property type="component" value="Unassembled WGS sequence"/>
</dbReference>
<feature type="chain" id="PRO_5046106175" evidence="1">
    <location>
        <begin position="17"/>
        <end position="139"/>
    </location>
</feature>
<protein>
    <submittedName>
        <fullName evidence="2">Uncharacterized protein</fullName>
    </submittedName>
</protein>
<keyword evidence="1" id="KW-0732">Signal</keyword>
<reference evidence="2" key="1">
    <citation type="journal article" date="2022" name="bioRxiv">
        <title>Genomics of Preaxostyla Flagellates Illuminates Evolutionary Transitions and the Path Towards Mitochondrial Loss.</title>
        <authorList>
            <person name="Novak L.V.F."/>
            <person name="Treitli S.C."/>
            <person name="Pyrih J."/>
            <person name="Halakuc P."/>
            <person name="Pipaliya S.V."/>
            <person name="Vacek V."/>
            <person name="Brzon O."/>
            <person name="Soukal P."/>
            <person name="Eme L."/>
            <person name="Dacks J.B."/>
            <person name="Karnkowska A."/>
            <person name="Elias M."/>
            <person name="Hampl V."/>
        </authorList>
    </citation>
    <scope>NUCLEOTIDE SEQUENCE</scope>
    <source>
        <strain evidence="2">RCP-MX</strain>
    </source>
</reference>
<evidence type="ECO:0000313" key="3">
    <source>
        <dbReference type="Proteomes" id="UP001141327"/>
    </source>
</evidence>
<sequence length="139" mass="15190">MFRSILLFVAISGTLAAPIINQLWEKSGDKAGYWRTELDPEFRVANGSLTRSWKVNLGYGYPAMDQPVAVAASAPVVAALIGDDRVQENRTACLYLFTLTSETATPKPLVQCFDGLLFEDPTKRRGGSGAWLLDVRPGL</sequence>